<dbReference type="Gene3D" id="2.60.450.10">
    <property type="entry name" value="Lipopolysaccharide (LPS) transport protein A like domain"/>
    <property type="match status" value="1"/>
</dbReference>
<sequence length="224" mass="24017">MTESSNSTLTWKDAMRPASKFMPNPHRNRHQPVASRPAVSAIVLALTMTVGMPFAAAFDLESDQPIRVNADNARLDEGQGIATYTGSVEMSQGDANLMADKVVLHRDVNGVSRIEATGTPARYRQPAMEGQGETDARALTITWSASDNRVTFQREAVIEQGGNMFRGDVIHYDSAERVVTAEGSADQGDGSGRVEMVIQPRGNAGSNPDNNPNGQDIDGSSQGQ</sequence>
<dbReference type="InterPro" id="IPR052037">
    <property type="entry name" value="LPS_export_LptA"/>
</dbReference>
<organism evidence="7 8">
    <name type="scientific">Marinobacter salarius</name>
    <dbReference type="NCBI Taxonomy" id="1420917"/>
    <lineage>
        <taxon>Bacteria</taxon>
        <taxon>Pseudomonadati</taxon>
        <taxon>Pseudomonadota</taxon>
        <taxon>Gammaproteobacteria</taxon>
        <taxon>Pseudomonadales</taxon>
        <taxon>Marinobacteraceae</taxon>
        <taxon>Marinobacter</taxon>
    </lineage>
</organism>
<reference evidence="7 8" key="1">
    <citation type="submission" date="2017-04" db="EMBL/GenBank/DDBJ databases">
        <title>Genome Sequence of Marinobacter salarius strain SMR5 Isolated from a culture of the Diatom Skeletonema marinoi.</title>
        <authorList>
            <person name="Topel M."/>
            <person name="Pinder M.I.M."/>
            <person name="Johansson O.N."/>
            <person name="Kourtchenko O."/>
            <person name="Godhe A."/>
            <person name="Clarke A.K."/>
        </authorList>
    </citation>
    <scope>NUCLEOTIDE SEQUENCE [LARGE SCALE GENOMIC DNA]</scope>
    <source>
        <strain evidence="7 8">SMR5</strain>
    </source>
</reference>
<evidence type="ECO:0000256" key="3">
    <source>
        <dbReference type="ARBA" id="ARBA00022764"/>
    </source>
</evidence>
<dbReference type="GO" id="GO:0043165">
    <property type="term" value="P:Gram-negative-bacterium-type cell outer membrane assembly"/>
    <property type="evidence" value="ECO:0007669"/>
    <property type="project" value="UniProtKB-UniRule"/>
</dbReference>
<dbReference type="GO" id="GO:0030288">
    <property type="term" value="C:outer membrane-bounded periplasmic space"/>
    <property type="evidence" value="ECO:0007669"/>
    <property type="project" value="TreeGrafter"/>
</dbReference>
<dbReference type="Proteomes" id="UP000193100">
    <property type="component" value="Chromosome"/>
</dbReference>
<dbReference type="STRING" id="1420917.AU15_00920"/>
<evidence type="ECO:0000256" key="5">
    <source>
        <dbReference type="SAM" id="MobiDB-lite"/>
    </source>
</evidence>
<feature type="compositionally biased region" description="Polar residues" evidence="5">
    <location>
        <begin position="1"/>
        <end position="10"/>
    </location>
</feature>
<dbReference type="Pfam" id="PF03968">
    <property type="entry name" value="LptD_N"/>
    <property type="match status" value="1"/>
</dbReference>
<evidence type="ECO:0000256" key="1">
    <source>
        <dbReference type="ARBA" id="ARBA00022448"/>
    </source>
</evidence>
<evidence type="ECO:0000256" key="2">
    <source>
        <dbReference type="ARBA" id="ARBA00022729"/>
    </source>
</evidence>
<keyword evidence="1 4" id="KW-0813">Transport</keyword>
<dbReference type="AlphaFoldDB" id="A0A1W6K7W5"/>
<evidence type="ECO:0000256" key="4">
    <source>
        <dbReference type="HAMAP-Rule" id="MF_01914"/>
    </source>
</evidence>
<dbReference type="GO" id="GO:0001530">
    <property type="term" value="F:lipopolysaccharide binding"/>
    <property type="evidence" value="ECO:0007669"/>
    <property type="project" value="InterPro"/>
</dbReference>
<comment type="function">
    <text evidence="4">Involved in the assembly of lipopolysaccharide (LPS). Required for the translocation of LPS from the inner membrane to the outer membrane. May form a bridge between the inner membrane and the outer membrane, via interactions with LptC and LptD, thereby facilitating LPS transfer across the periplasm.</text>
</comment>
<comment type="subunit">
    <text evidence="4">Component of the lipopolysaccharide transport and assembly complex.</text>
</comment>
<comment type="similarity">
    <text evidence="4">Belongs to the LptA family.</text>
</comment>
<keyword evidence="2" id="KW-0732">Signal</keyword>
<evidence type="ECO:0000259" key="6">
    <source>
        <dbReference type="Pfam" id="PF03968"/>
    </source>
</evidence>
<dbReference type="HAMAP" id="MF_01914">
    <property type="entry name" value="LPS_assembly_LptA"/>
    <property type="match status" value="1"/>
</dbReference>
<dbReference type="GO" id="GO:0017089">
    <property type="term" value="F:glycolipid transfer activity"/>
    <property type="evidence" value="ECO:0007669"/>
    <property type="project" value="TreeGrafter"/>
</dbReference>
<name>A0A1W6K7W5_9GAMM</name>
<feature type="region of interest" description="Disordered" evidence="5">
    <location>
        <begin position="1"/>
        <end position="33"/>
    </location>
</feature>
<gene>
    <name evidence="4 7" type="primary">lptA</name>
    <name evidence="7" type="ORF">MARSALSMR5_01398</name>
</gene>
<protein>
    <recommendedName>
        <fullName evidence="4">Lipopolysaccharide export system protein LptA</fullName>
    </recommendedName>
</protein>
<proteinExistence type="inferred from homology"/>
<feature type="compositionally biased region" description="Polar residues" evidence="5">
    <location>
        <begin position="204"/>
        <end position="224"/>
    </location>
</feature>
<dbReference type="InterPro" id="IPR014340">
    <property type="entry name" value="LptA"/>
</dbReference>
<keyword evidence="3 4" id="KW-0574">Periplasm</keyword>
<dbReference type="InterPro" id="IPR005653">
    <property type="entry name" value="OstA-like_N"/>
</dbReference>
<dbReference type="PANTHER" id="PTHR36504:SF1">
    <property type="entry name" value="LIPOPOLYSACCHARIDE EXPORT SYSTEM PROTEIN LPTA"/>
    <property type="match status" value="1"/>
</dbReference>
<feature type="domain" description="Organic solvent tolerance-like N-terminal" evidence="6">
    <location>
        <begin position="68"/>
        <end position="176"/>
    </location>
</feature>
<comment type="subcellular location">
    <subcellularLocation>
        <location evidence="4">Periplasm</location>
    </subcellularLocation>
</comment>
<dbReference type="EMBL" id="CP020931">
    <property type="protein sequence ID" value="ARM83490.1"/>
    <property type="molecule type" value="Genomic_DNA"/>
</dbReference>
<evidence type="ECO:0000313" key="8">
    <source>
        <dbReference type="Proteomes" id="UP000193100"/>
    </source>
</evidence>
<dbReference type="GO" id="GO:0015920">
    <property type="term" value="P:lipopolysaccharide transport"/>
    <property type="evidence" value="ECO:0007669"/>
    <property type="project" value="UniProtKB-UniRule"/>
</dbReference>
<dbReference type="PANTHER" id="PTHR36504">
    <property type="entry name" value="LIPOPOLYSACCHARIDE EXPORT SYSTEM PROTEIN LPTA"/>
    <property type="match status" value="1"/>
</dbReference>
<evidence type="ECO:0000313" key="7">
    <source>
        <dbReference type="EMBL" id="ARM83490.1"/>
    </source>
</evidence>
<feature type="region of interest" description="Disordered" evidence="5">
    <location>
        <begin position="181"/>
        <end position="224"/>
    </location>
</feature>
<dbReference type="NCBIfam" id="TIGR03002">
    <property type="entry name" value="outer_YhbN_LptA"/>
    <property type="match status" value="1"/>
</dbReference>
<accession>A0A1W6K7W5</accession>
<dbReference type="GO" id="GO:0009279">
    <property type="term" value="C:cell outer membrane"/>
    <property type="evidence" value="ECO:0007669"/>
    <property type="project" value="TreeGrafter"/>
</dbReference>